<feature type="transmembrane region" description="Helical" evidence="1">
    <location>
        <begin position="168"/>
        <end position="185"/>
    </location>
</feature>
<comment type="caution">
    <text evidence="3">The sequence shown here is derived from an EMBL/GenBank/DDBJ whole genome shotgun (WGS) entry which is preliminary data.</text>
</comment>
<accession>A0A9W6ZJU7</accession>
<keyword evidence="4" id="KW-1185">Reference proteome</keyword>
<feature type="domain" description="CRAL-TRIO" evidence="2">
    <location>
        <begin position="332"/>
        <end position="437"/>
    </location>
</feature>
<evidence type="ECO:0000313" key="4">
    <source>
        <dbReference type="Proteomes" id="UP001165085"/>
    </source>
</evidence>
<sequence>MPDPDPESLRKFAELLKLTVAFDSSIVQTPGKTAKFSSTEIINVLNSTAAANVLPCKKMSVDSGKILRELEASQYILRSSGPSSMAFRSSSPMKEVSVQYRFNNAKFLEQIQLHSSNSRCQDESIRTITVSKATATARALIHFLISFTLIYLFNFLSVLKPMSDRERISLVAFLATLSAAVGLLANRERSVPPTNFVQKKIGRKIEASTEATSATSYIYDVSEAEATQLRSNLEGHFPQMTSDAISTTYLKSVLSQPNSRKKSERRTIEYATTKLLTYLEWRTKTKVPEILRTGDEDDLRRDFEDGAVYWKGVVKQGRPILWEISRPWTGLAALIVPGRSVMADTSGIPYHRAVTKPSFFTGIAQLFVKAFPDRLRFFLGKNSPAMSFCLRVVSPILPSSVSTKMVFPSDFEGNLVEILADEDDLPQWAGGTKAHPTEITTSFSNMMKEVAAAMNASQQEKK</sequence>
<dbReference type="InterPro" id="IPR036865">
    <property type="entry name" value="CRAL-TRIO_dom_sf"/>
</dbReference>
<keyword evidence="1" id="KW-0472">Membrane</keyword>
<evidence type="ECO:0000259" key="2">
    <source>
        <dbReference type="PROSITE" id="PS50191"/>
    </source>
</evidence>
<gene>
    <name evidence="3" type="ORF">TrST_g11604</name>
</gene>
<dbReference type="EMBL" id="BRXY01000035">
    <property type="protein sequence ID" value="GMH55707.1"/>
    <property type="molecule type" value="Genomic_DNA"/>
</dbReference>
<evidence type="ECO:0000313" key="3">
    <source>
        <dbReference type="EMBL" id="GMH55707.1"/>
    </source>
</evidence>
<dbReference type="OrthoDB" id="202667at2759"/>
<evidence type="ECO:0000256" key="1">
    <source>
        <dbReference type="SAM" id="Phobius"/>
    </source>
</evidence>
<dbReference type="CDD" id="cd00170">
    <property type="entry name" value="SEC14"/>
    <property type="match status" value="1"/>
</dbReference>
<dbReference type="InterPro" id="IPR001251">
    <property type="entry name" value="CRAL-TRIO_dom"/>
</dbReference>
<reference evidence="4" key="1">
    <citation type="journal article" date="2023" name="Commun. Biol.">
        <title>Genome analysis of Parmales, the sister group of diatoms, reveals the evolutionary specialization of diatoms from phago-mixotrophs to photoautotrophs.</title>
        <authorList>
            <person name="Ban H."/>
            <person name="Sato S."/>
            <person name="Yoshikawa S."/>
            <person name="Yamada K."/>
            <person name="Nakamura Y."/>
            <person name="Ichinomiya M."/>
            <person name="Sato N."/>
            <person name="Blanc-Mathieu R."/>
            <person name="Endo H."/>
            <person name="Kuwata A."/>
            <person name="Ogata H."/>
        </authorList>
    </citation>
    <scope>NUCLEOTIDE SEQUENCE [LARGE SCALE GENOMIC DNA]</scope>
    <source>
        <strain evidence="4">NIES 3701</strain>
    </source>
</reference>
<name>A0A9W6ZJU7_9STRA</name>
<dbReference type="Proteomes" id="UP001165085">
    <property type="component" value="Unassembled WGS sequence"/>
</dbReference>
<dbReference type="AlphaFoldDB" id="A0A9W6ZJU7"/>
<dbReference type="PROSITE" id="PS50191">
    <property type="entry name" value="CRAL_TRIO"/>
    <property type="match status" value="1"/>
</dbReference>
<keyword evidence="1" id="KW-1133">Transmembrane helix</keyword>
<feature type="transmembrane region" description="Helical" evidence="1">
    <location>
        <begin position="139"/>
        <end position="156"/>
    </location>
</feature>
<organism evidence="3 4">
    <name type="scientific">Triparma strigata</name>
    <dbReference type="NCBI Taxonomy" id="1606541"/>
    <lineage>
        <taxon>Eukaryota</taxon>
        <taxon>Sar</taxon>
        <taxon>Stramenopiles</taxon>
        <taxon>Ochrophyta</taxon>
        <taxon>Bolidophyceae</taxon>
        <taxon>Parmales</taxon>
        <taxon>Triparmaceae</taxon>
        <taxon>Triparma</taxon>
    </lineage>
</organism>
<keyword evidence="1" id="KW-0812">Transmembrane</keyword>
<dbReference type="SUPFAM" id="SSF52087">
    <property type="entry name" value="CRAL/TRIO domain"/>
    <property type="match status" value="1"/>
</dbReference>
<proteinExistence type="predicted"/>
<protein>
    <recommendedName>
        <fullName evidence="2">CRAL-TRIO domain-containing protein</fullName>
    </recommendedName>
</protein>
<dbReference type="Gene3D" id="3.40.525.10">
    <property type="entry name" value="CRAL-TRIO lipid binding domain"/>
    <property type="match status" value="2"/>
</dbReference>